<dbReference type="SMART" id="SM00479">
    <property type="entry name" value="EXOIII"/>
    <property type="match status" value="1"/>
</dbReference>
<dbReference type="SUPFAM" id="SSF53098">
    <property type="entry name" value="Ribonuclease H-like"/>
    <property type="match status" value="1"/>
</dbReference>
<dbReference type="InterPro" id="IPR013520">
    <property type="entry name" value="Ribonucl_H"/>
</dbReference>
<feature type="domain" description="Exonuclease" evidence="3">
    <location>
        <begin position="3"/>
        <end position="180"/>
    </location>
</feature>
<evidence type="ECO:0000259" key="3">
    <source>
        <dbReference type="SMART" id="SM00479"/>
    </source>
</evidence>
<dbReference type="eggNOG" id="COG0847">
    <property type="taxonomic scope" value="Bacteria"/>
</dbReference>
<dbReference type="GO" id="GO:0003676">
    <property type="term" value="F:nucleic acid binding"/>
    <property type="evidence" value="ECO:0007669"/>
    <property type="project" value="InterPro"/>
</dbReference>
<dbReference type="Gene3D" id="3.30.420.10">
    <property type="entry name" value="Ribonuclease H-like superfamily/Ribonuclease H"/>
    <property type="match status" value="1"/>
</dbReference>
<dbReference type="HOGENOM" id="CLU_1600965_0_0_6"/>
<dbReference type="STRING" id="314278.NB231_02628"/>
<evidence type="ECO:0000313" key="4">
    <source>
        <dbReference type="EMBL" id="EAR21626.1"/>
    </source>
</evidence>
<keyword evidence="1" id="KW-0540">Nuclease</keyword>
<dbReference type="EMBL" id="AAOF01000007">
    <property type="protein sequence ID" value="EAR21626.1"/>
    <property type="molecule type" value="Genomic_DNA"/>
</dbReference>
<comment type="caution">
    <text evidence="4">The sequence shown here is derived from an EMBL/GenBank/DDBJ whole genome shotgun (WGS) entry which is preliminary data.</text>
</comment>
<protein>
    <submittedName>
        <fullName evidence="4">Putative DNA polymerase III epsilon chain</fullName>
    </submittedName>
</protein>
<keyword evidence="2" id="KW-0378">Hydrolase</keyword>
<dbReference type="InterPro" id="IPR012337">
    <property type="entry name" value="RNaseH-like_sf"/>
</dbReference>
<name>A4BRQ5_9GAMM</name>
<dbReference type="GO" id="GO:0004527">
    <property type="term" value="F:exonuclease activity"/>
    <property type="evidence" value="ECO:0007669"/>
    <property type="project" value="UniProtKB-KW"/>
</dbReference>
<dbReference type="AlphaFoldDB" id="A4BRQ5"/>
<keyword evidence="2" id="KW-0269">Exonuclease</keyword>
<dbReference type="Proteomes" id="UP000003374">
    <property type="component" value="Unassembled WGS sequence"/>
</dbReference>
<evidence type="ECO:0000256" key="1">
    <source>
        <dbReference type="ARBA" id="ARBA00022722"/>
    </source>
</evidence>
<evidence type="ECO:0000313" key="5">
    <source>
        <dbReference type="Proteomes" id="UP000003374"/>
    </source>
</evidence>
<sequence length="186" mass="20433">MNTYLALEAVVVGDDPTTSRVVEIGCVEMHDDHPTGRSFHSYANPGRDLDVAALQAKGLSTEALADKPRFGDIAYGLICVIRDRPVLVLDAERVSAIEREMARVVEQLKPAGWSGEYRLDQVCELSVLSQIGQAMGQEDTSIEGFCKQYVLAAPQRAGGSLAVARFTGNLWQSMLPEYHKWQAKHS</sequence>
<organism evidence="4 5">
    <name type="scientific">Nitrococcus mobilis Nb-231</name>
    <dbReference type="NCBI Taxonomy" id="314278"/>
    <lineage>
        <taxon>Bacteria</taxon>
        <taxon>Pseudomonadati</taxon>
        <taxon>Pseudomonadota</taxon>
        <taxon>Gammaproteobacteria</taxon>
        <taxon>Chromatiales</taxon>
        <taxon>Ectothiorhodospiraceae</taxon>
        <taxon>Nitrococcus</taxon>
    </lineage>
</organism>
<dbReference type="GO" id="GO:0006259">
    <property type="term" value="P:DNA metabolic process"/>
    <property type="evidence" value="ECO:0007669"/>
    <property type="project" value="UniProtKB-ARBA"/>
</dbReference>
<accession>A4BRQ5</accession>
<reference evidence="4 5" key="1">
    <citation type="submission" date="2006-02" db="EMBL/GenBank/DDBJ databases">
        <authorList>
            <person name="Waterbury J."/>
            <person name="Ferriera S."/>
            <person name="Johnson J."/>
            <person name="Kravitz S."/>
            <person name="Halpern A."/>
            <person name="Remington K."/>
            <person name="Beeson K."/>
            <person name="Tran B."/>
            <person name="Rogers Y.-H."/>
            <person name="Friedman R."/>
            <person name="Venter J.C."/>
        </authorList>
    </citation>
    <scope>NUCLEOTIDE SEQUENCE [LARGE SCALE GENOMIC DNA]</scope>
    <source>
        <strain evidence="4 5">Nb-231</strain>
    </source>
</reference>
<gene>
    <name evidence="4" type="ORF">NB231_02628</name>
</gene>
<proteinExistence type="predicted"/>
<evidence type="ECO:0000256" key="2">
    <source>
        <dbReference type="ARBA" id="ARBA00022839"/>
    </source>
</evidence>
<keyword evidence="5" id="KW-1185">Reference proteome</keyword>
<dbReference type="InterPro" id="IPR036397">
    <property type="entry name" value="RNaseH_sf"/>
</dbReference>